<organism evidence="1 2">
    <name type="scientific">Dyadobacter soli</name>
    <dbReference type="NCBI Taxonomy" id="659014"/>
    <lineage>
        <taxon>Bacteria</taxon>
        <taxon>Pseudomonadati</taxon>
        <taxon>Bacteroidota</taxon>
        <taxon>Cytophagia</taxon>
        <taxon>Cytophagales</taxon>
        <taxon>Spirosomataceae</taxon>
        <taxon>Dyadobacter</taxon>
    </lineage>
</organism>
<dbReference type="STRING" id="659014.SAMN04487996_10854"/>
<accession>A0A1G7H6X6</accession>
<proteinExistence type="predicted"/>
<dbReference type="PANTHER" id="PTHR34352">
    <property type="entry name" value="PROTEIN YHFA"/>
    <property type="match status" value="1"/>
</dbReference>
<dbReference type="InterPro" id="IPR036102">
    <property type="entry name" value="OsmC/Ohrsf"/>
</dbReference>
<gene>
    <name evidence="1" type="ORF">SAMN04487996_10854</name>
</gene>
<dbReference type="SUPFAM" id="SSF82784">
    <property type="entry name" value="OsmC-like"/>
    <property type="match status" value="1"/>
</dbReference>
<evidence type="ECO:0000313" key="2">
    <source>
        <dbReference type="Proteomes" id="UP000198748"/>
    </source>
</evidence>
<dbReference type="RefSeq" id="WP_090150858.1">
    <property type="nucleotide sequence ID" value="NZ_FNAN01000008.1"/>
</dbReference>
<evidence type="ECO:0000313" key="1">
    <source>
        <dbReference type="EMBL" id="SDE96125.1"/>
    </source>
</evidence>
<dbReference type="AlphaFoldDB" id="A0A1G7H6X6"/>
<reference evidence="2" key="1">
    <citation type="submission" date="2016-10" db="EMBL/GenBank/DDBJ databases">
        <authorList>
            <person name="Varghese N."/>
            <person name="Submissions S."/>
        </authorList>
    </citation>
    <scope>NUCLEOTIDE SEQUENCE [LARGE SCALE GENOMIC DNA]</scope>
    <source>
        <strain evidence="2">DSM 25329</strain>
    </source>
</reference>
<dbReference type="Gene3D" id="3.30.300.20">
    <property type="match status" value="1"/>
</dbReference>
<dbReference type="Proteomes" id="UP000198748">
    <property type="component" value="Unassembled WGS sequence"/>
</dbReference>
<dbReference type="PANTHER" id="PTHR34352:SF1">
    <property type="entry name" value="PROTEIN YHFA"/>
    <property type="match status" value="1"/>
</dbReference>
<dbReference type="InterPro" id="IPR003718">
    <property type="entry name" value="OsmC/Ohr_fam"/>
</dbReference>
<keyword evidence="2" id="KW-1185">Reference proteome</keyword>
<sequence length="142" mass="15767">MKVELVRVDDAFHFEGTGSSEVKVHTDGSPEIGGQNLGVRPMELLLMGLASCSAIDVVLILKKQRQEITDFRIIADGDREQEPDTQRKPFRKIHLTFKFAGNNLDESKIQRAIGLSMEKYCSATAQLEALATITYDVEIATV</sequence>
<dbReference type="Pfam" id="PF02566">
    <property type="entry name" value="OsmC"/>
    <property type="match status" value="1"/>
</dbReference>
<protein>
    <submittedName>
        <fullName evidence="1">Putative redox protein</fullName>
    </submittedName>
</protein>
<dbReference type="InterPro" id="IPR015946">
    <property type="entry name" value="KH_dom-like_a/b"/>
</dbReference>
<dbReference type="EMBL" id="FNAN01000008">
    <property type="protein sequence ID" value="SDE96125.1"/>
    <property type="molecule type" value="Genomic_DNA"/>
</dbReference>
<dbReference type="OrthoDB" id="9804010at2"/>
<name>A0A1G7H6X6_9BACT</name>